<evidence type="ECO:0000313" key="4">
    <source>
        <dbReference type="Proteomes" id="UP000067243"/>
    </source>
</evidence>
<accession>A0A0K1P4N5</accession>
<dbReference type="GO" id="GO:0008299">
    <property type="term" value="P:isoprenoid biosynthetic process"/>
    <property type="evidence" value="ECO:0007669"/>
    <property type="project" value="InterPro"/>
</dbReference>
<keyword evidence="1 3" id="KW-0808">Transferase</keyword>
<keyword evidence="2 3" id="KW-0548">Nucleotidyltransferase</keyword>
<dbReference type="OrthoDB" id="9806837at2"/>
<gene>
    <name evidence="3" type="primary">ispD</name>
    <name evidence="3" type="ORF">STURON_0019</name>
</gene>
<sequence>MFTVIIVANGGSERFGDENKLLTKIDGDFLINKTINAFKKINEFDQIILVSNDEVFNVIDKNLITYVKGGKTRSLSVMEGLKLVKNNYVMIHDGARPFISKKLVEKIMYYQLKFDAVVPTLPITSCLKKMVNKKITTMNREIYFTTQTPQSFKTELIKNAYNCLDENWLDDIQAVEKIKGIKIKTINGDEKNKKITFKEDIFNYLV</sequence>
<dbReference type="PATRIC" id="fig|216946.3.peg.19"/>
<dbReference type="PANTHER" id="PTHR32125">
    <property type="entry name" value="2-C-METHYL-D-ERYTHRITOL 4-PHOSPHATE CYTIDYLYLTRANSFERASE, CHLOROPLASTIC"/>
    <property type="match status" value="1"/>
</dbReference>
<dbReference type="InterPro" id="IPR018294">
    <property type="entry name" value="ISPD_synthase_CS"/>
</dbReference>
<dbReference type="AlphaFoldDB" id="A0A0K1P4N5"/>
<dbReference type="RefSeq" id="WP_075047882.1">
    <property type="nucleotide sequence ID" value="NZ_CP012328.1"/>
</dbReference>
<keyword evidence="4" id="KW-1185">Reference proteome</keyword>
<protein>
    <submittedName>
        <fullName evidence="3">2-C-methyl-D-erythritol 4-phosphate cytidylyltransferase</fullName>
    </submittedName>
</protein>
<dbReference type="InterPro" id="IPR034683">
    <property type="entry name" value="IspD/TarI"/>
</dbReference>
<reference evidence="3 4" key="1">
    <citation type="journal article" date="2015" name="Genome Announc.">
        <title>Complete Genome Sequence of Spiroplasma turonicum Strain Tab4cT, a Parasite of a Horse Fly, Haematopota sp. (Diptera: Tabanidae).</title>
        <authorList>
            <person name="Davis R.E."/>
            <person name="Shao J."/>
            <person name="Zhao Y."/>
            <person name="Gasparich G.E."/>
            <person name="Gaynor B.J."/>
            <person name="Donofrio N."/>
        </authorList>
    </citation>
    <scope>NUCLEOTIDE SEQUENCE [LARGE SCALE GENOMIC DNA]</scope>
    <source>
        <strain evidence="3 4">Tab4c</strain>
    </source>
</reference>
<organism evidence="3 4">
    <name type="scientific">Spiroplasma turonicum</name>
    <dbReference type="NCBI Taxonomy" id="216946"/>
    <lineage>
        <taxon>Bacteria</taxon>
        <taxon>Bacillati</taxon>
        <taxon>Mycoplasmatota</taxon>
        <taxon>Mollicutes</taxon>
        <taxon>Entomoplasmatales</taxon>
        <taxon>Spiroplasmataceae</taxon>
        <taxon>Spiroplasma</taxon>
    </lineage>
</organism>
<dbReference type="InterPro" id="IPR029044">
    <property type="entry name" value="Nucleotide-diphossugar_trans"/>
</dbReference>
<dbReference type="EMBL" id="CP012328">
    <property type="protein sequence ID" value="AKU79265.1"/>
    <property type="molecule type" value="Genomic_DNA"/>
</dbReference>
<dbReference type="KEGG" id="stur:STURON_0019"/>
<dbReference type="STRING" id="216946.STURO_v1c00190"/>
<dbReference type="PANTHER" id="PTHR32125:SF4">
    <property type="entry name" value="2-C-METHYL-D-ERYTHRITOL 4-PHOSPHATE CYTIDYLYLTRANSFERASE, CHLOROPLASTIC"/>
    <property type="match status" value="1"/>
</dbReference>
<dbReference type="InterPro" id="IPR050088">
    <property type="entry name" value="IspD/TarI_cytidylyltransf_bact"/>
</dbReference>
<dbReference type="Gene3D" id="3.90.550.10">
    <property type="entry name" value="Spore Coat Polysaccharide Biosynthesis Protein SpsA, Chain A"/>
    <property type="match status" value="1"/>
</dbReference>
<evidence type="ECO:0000256" key="1">
    <source>
        <dbReference type="ARBA" id="ARBA00022679"/>
    </source>
</evidence>
<dbReference type="SUPFAM" id="SSF53448">
    <property type="entry name" value="Nucleotide-diphospho-sugar transferases"/>
    <property type="match status" value="1"/>
</dbReference>
<evidence type="ECO:0000313" key="3">
    <source>
        <dbReference type="EMBL" id="AKU79265.1"/>
    </source>
</evidence>
<proteinExistence type="predicted"/>
<dbReference type="Proteomes" id="UP000067243">
    <property type="component" value="Chromosome"/>
</dbReference>
<dbReference type="GO" id="GO:0050518">
    <property type="term" value="F:2-C-methyl-D-erythritol 4-phosphate cytidylyltransferase activity"/>
    <property type="evidence" value="ECO:0007669"/>
    <property type="project" value="TreeGrafter"/>
</dbReference>
<name>A0A0K1P4N5_9MOLU</name>
<dbReference type="Pfam" id="PF01128">
    <property type="entry name" value="IspD"/>
    <property type="match status" value="1"/>
</dbReference>
<dbReference type="PROSITE" id="PS01295">
    <property type="entry name" value="ISPD"/>
    <property type="match status" value="1"/>
</dbReference>
<evidence type="ECO:0000256" key="2">
    <source>
        <dbReference type="ARBA" id="ARBA00022695"/>
    </source>
</evidence>